<reference evidence="2" key="1">
    <citation type="submission" date="2020-05" db="EMBL/GenBank/DDBJ databases">
        <title>Chitinophaga laudate sp. nov., isolated from a tropical peat swamp.</title>
        <authorList>
            <person name="Goh C.B.S."/>
            <person name="Lee M.S."/>
            <person name="Parimannan S."/>
            <person name="Pasbakhsh P."/>
            <person name="Yule C.M."/>
            <person name="Rajandas H."/>
            <person name="Loke S."/>
            <person name="Croft L."/>
            <person name="Tan J.B.L."/>
        </authorList>
    </citation>
    <scope>NUCLEOTIDE SEQUENCE</scope>
    <source>
        <strain evidence="2">Mgbs1</strain>
    </source>
</reference>
<protein>
    <recommendedName>
        <fullName evidence="1">YdhG-like domain-containing protein</fullName>
    </recommendedName>
</protein>
<evidence type="ECO:0000259" key="1">
    <source>
        <dbReference type="Pfam" id="PF08818"/>
    </source>
</evidence>
<dbReference type="Proteomes" id="UP000281028">
    <property type="component" value="Unassembled WGS sequence"/>
</dbReference>
<gene>
    <name evidence="2" type="ORF">ECE50_003800</name>
</gene>
<dbReference type="RefSeq" id="WP_127036912.1">
    <property type="nucleotide sequence ID" value="NZ_JAABOK010000008.1"/>
</dbReference>
<dbReference type="AlphaFoldDB" id="A0A3S1BLW7"/>
<dbReference type="InterPro" id="IPR014922">
    <property type="entry name" value="YdhG-like"/>
</dbReference>
<dbReference type="Gene3D" id="3.90.1150.200">
    <property type="match status" value="1"/>
</dbReference>
<dbReference type="OrthoDB" id="115213at2"/>
<dbReference type="Pfam" id="PF08818">
    <property type="entry name" value="DUF1801"/>
    <property type="match status" value="1"/>
</dbReference>
<dbReference type="EMBL" id="RIAR02000001">
    <property type="protein sequence ID" value="NSL85941.1"/>
    <property type="molecule type" value="Genomic_DNA"/>
</dbReference>
<name>A0A3S1BLW7_9BACT</name>
<feature type="domain" description="YdhG-like" evidence="1">
    <location>
        <begin position="25"/>
        <end position="117"/>
    </location>
</feature>
<comment type="caution">
    <text evidence="2">The sequence shown here is derived from an EMBL/GenBank/DDBJ whole genome shotgun (WGS) entry which is preliminary data.</text>
</comment>
<keyword evidence="3" id="KW-1185">Reference proteome</keyword>
<organism evidence="2 3">
    <name type="scientific">Chitinophaga solisilvae</name>
    <dbReference type="NCBI Taxonomy" id="1233460"/>
    <lineage>
        <taxon>Bacteria</taxon>
        <taxon>Pseudomonadati</taxon>
        <taxon>Bacteroidota</taxon>
        <taxon>Chitinophagia</taxon>
        <taxon>Chitinophagales</taxon>
        <taxon>Chitinophagaceae</taxon>
        <taxon>Chitinophaga</taxon>
    </lineage>
</organism>
<dbReference type="SUPFAM" id="SSF159888">
    <property type="entry name" value="YdhG-like"/>
    <property type="match status" value="1"/>
</dbReference>
<proteinExistence type="predicted"/>
<accession>A0A3S1BLW7</accession>
<evidence type="ECO:0000313" key="2">
    <source>
        <dbReference type="EMBL" id="NSL85941.1"/>
    </source>
</evidence>
<evidence type="ECO:0000313" key="3">
    <source>
        <dbReference type="Proteomes" id="UP000281028"/>
    </source>
</evidence>
<sequence length="136" mass="15611">MRGRVKSLHVKTIDEYIAAFPEPMQRVLSQIRETIHATAPPGVREAIRYSMPTFIFYGNLVHFAAFKHHIGFYPAPVGVEEFREELSGYRTGKGSVQFPLDEPMPLDLIARIVQYRVEQNRRNPTGNPPWYKPGIT</sequence>